<evidence type="ECO:0000256" key="6">
    <source>
        <dbReference type="PROSITE-ProRule" id="PRU01379"/>
    </source>
</evidence>
<dbReference type="Pfam" id="PF00246">
    <property type="entry name" value="Peptidase_M14"/>
    <property type="match status" value="1"/>
</dbReference>
<proteinExistence type="inferred from homology"/>
<comment type="similarity">
    <text evidence="2 6">Belongs to the peptidase M14 family.</text>
</comment>
<evidence type="ECO:0000313" key="9">
    <source>
        <dbReference type="EMBL" id="RWS28577.1"/>
    </source>
</evidence>
<name>A0A443SM24_9ACAR</name>
<dbReference type="STRING" id="299467.A0A443SM24"/>
<evidence type="ECO:0000256" key="3">
    <source>
        <dbReference type="ARBA" id="ARBA00022645"/>
    </source>
</evidence>
<keyword evidence="4" id="KW-0479">Metal-binding</keyword>
<comment type="caution">
    <text evidence="6">Lacks conserved residue(s) required for the propagation of feature annotation.</text>
</comment>
<keyword evidence="7" id="KW-0732">Signal</keyword>
<keyword evidence="5" id="KW-0862">Zinc</keyword>
<comment type="caution">
    <text evidence="9">The sequence shown here is derived from an EMBL/GenBank/DDBJ whole genome shotgun (WGS) entry which is preliminary data.</text>
</comment>
<evidence type="ECO:0000256" key="4">
    <source>
        <dbReference type="ARBA" id="ARBA00022723"/>
    </source>
</evidence>
<dbReference type="VEuPathDB" id="VectorBase:LDEU003463"/>
<feature type="domain" description="Peptidase M14" evidence="8">
    <location>
        <begin position="58"/>
        <end position="271"/>
    </location>
</feature>
<dbReference type="InterPro" id="IPR057246">
    <property type="entry name" value="CARBOXYPEPT_ZN_1"/>
</dbReference>
<evidence type="ECO:0000259" key="8">
    <source>
        <dbReference type="PROSITE" id="PS52035"/>
    </source>
</evidence>
<dbReference type="GO" id="GO:0006518">
    <property type="term" value="P:peptide metabolic process"/>
    <property type="evidence" value="ECO:0007669"/>
    <property type="project" value="TreeGrafter"/>
</dbReference>
<keyword evidence="3 9" id="KW-0121">Carboxypeptidase</keyword>
<dbReference type="PANTHER" id="PTHR11532:SF73">
    <property type="entry name" value="CARBOXYPEPTIDASE D"/>
    <property type="match status" value="1"/>
</dbReference>
<dbReference type="PANTHER" id="PTHR11532">
    <property type="entry name" value="PROTEASE M14 CARBOXYPEPTIDASE"/>
    <property type="match status" value="1"/>
</dbReference>
<reference evidence="9 10" key="1">
    <citation type="journal article" date="2018" name="Gigascience">
        <title>Genomes of trombidid mites reveal novel predicted allergens and laterally-transferred genes associated with secondary metabolism.</title>
        <authorList>
            <person name="Dong X."/>
            <person name="Chaisiri K."/>
            <person name="Xia D."/>
            <person name="Armstrong S.D."/>
            <person name="Fang Y."/>
            <person name="Donnelly M.J."/>
            <person name="Kadowaki T."/>
            <person name="McGarry J.W."/>
            <person name="Darby A.C."/>
            <person name="Makepeace B.L."/>
        </authorList>
    </citation>
    <scope>NUCLEOTIDE SEQUENCE [LARGE SCALE GENOMIC DNA]</scope>
    <source>
        <strain evidence="9">UoL-UT</strain>
    </source>
</reference>
<feature type="chain" id="PRO_5019489413" evidence="7">
    <location>
        <begin position="26"/>
        <end position="271"/>
    </location>
</feature>
<keyword evidence="10" id="KW-1185">Reference proteome</keyword>
<evidence type="ECO:0000256" key="7">
    <source>
        <dbReference type="SAM" id="SignalP"/>
    </source>
</evidence>
<comment type="cofactor">
    <cofactor evidence="1">
        <name>Zn(2+)</name>
        <dbReference type="ChEBI" id="CHEBI:29105"/>
    </cofactor>
</comment>
<gene>
    <name evidence="9" type="ORF">B4U80_07457</name>
</gene>
<dbReference type="InterPro" id="IPR050753">
    <property type="entry name" value="Peptidase_M14_domain"/>
</dbReference>
<dbReference type="GO" id="GO:0005615">
    <property type="term" value="C:extracellular space"/>
    <property type="evidence" value="ECO:0007669"/>
    <property type="project" value="TreeGrafter"/>
</dbReference>
<dbReference type="OrthoDB" id="6493183at2759"/>
<evidence type="ECO:0000256" key="5">
    <source>
        <dbReference type="ARBA" id="ARBA00022833"/>
    </source>
</evidence>
<dbReference type="InterPro" id="IPR000834">
    <property type="entry name" value="Peptidase_M14"/>
</dbReference>
<dbReference type="PROSITE" id="PS00133">
    <property type="entry name" value="CARBOXYPEPT_ZN_2"/>
    <property type="match status" value="1"/>
</dbReference>
<dbReference type="SMART" id="SM00631">
    <property type="entry name" value="Zn_pept"/>
    <property type="match status" value="1"/>
</dbReference>
<keyword evidence="3 9" id="KW-0645">Protease</keyword>
<feature type="signal peptide" evidence="7">
    <location>
        <begin position="1"/>
        <end position="25"/>
    </location>
</feature>
<dbReference type="GO" id="GO:0008270">
    <property type="term" value="F:zinc ion binding"/>
    <property type="evidence" value="ECO:0007669"/>
    <property type="project" value="InterPro"/>
</dbReference>
<evidence type="ECO:0000256" key="1">
    <source>
        <dbReference type="ARBA" id="ARBA00001947"/>
    </source>
</evidence>
<protein>
    <submittedName>
        <fullName evidence="9">Carboxypeptidase D-like protein</fullName>
    </submittedName>
</protein>
<sequence length="271" mass="30466">MTEIKQAFFASFIAFSLCFIVCSQSADTGKSRNRNRNFIGSTESDLTLSDVEKNFTWKYYNYEQLTNFVGNASTKYPKLCHVYSIGRSVKNRDLWVMKITKDVNKHVLGKPMFKYVANIHGNEALGRQYLIYLAEYLLSSYGKDKRVTEIVDSTDIHLLFSINPDGFETATEGDCTGYNITSSRRNANGVDLNRDFPDQFEHLSKNKFDIKDLVHGRQPETVAVMTWIVSNPFVLSASLHGGSVVASYPFDDSAGHVESGTPSLSPDDTVF</sequence>
<dbReference type="GO" id="GO:0004181">
    <property type="term" value="F:metallocarboxypeptidase activity"/>
    <property type="evidence" value="ECO:0007669"/>
    <property type="project" value="InterPro"/>
</dbReference>
<dbReference type="Proteomes" id="UP000288716">
    <property type="component" value="Unassembled WGS sequence"/>
</dbReference>
<accession>A0A443SM24</accession>
<dbReference type="InterPro" id="IPR057247">
    <property type="entry name" value="CARBOXYPEPT_ZN_2"/>
</dbReference>
<organism evidence="9 10">
    <name type="scientific">Leptotrombidium deliense</name>
    <dbReference type="NCBI Taxonomy" id="299467"/>
    <lineage>
        <taxon>Eukaryota</taxon>
        <taxon>Metazoa</taxon>
        <taxon>Ecdysozoa</taxon>
        <taxon>Arthropoda</taxon>
        <taxon>Chelicerata</taxon>
        <taxon>Arachnida</taxon>
        <taxon>Acari</taxon>
        <taxon>Acariformes</taxon>
        <taxon>Trombidiformes</taxon>
        <taxon>Prostigmata</taxon>
        <taxon>Anystina</taxon>
        <taxon>Parasitengona</taxon>
        <taxon>Trombiculoidea</taxon>
        <taxon>Trombiculidae</taxon>
        <taxon>Leptotrombidium</taxon>
    </lineage>
</organism>
<dbReference type="EMBL" id="NCKV01001307">
    <property type="protein sequence ID" value="RWS28577.1"/>
    <property type="molecule type" value="Genomic_DNA"/>
</dbReference>
<keyword evidence="3 9" id="KW-0378">Hydrolase</keyword>
<dbReference type="SUPFAM" id="SSF53187">
    <property type="entry name" value="Zn-dependent exopeptidases"/>
    <property type="match status" value="1"/>
</dbReference>
<evidence type="ECO:0000256" key="2">
    <source>
        <dbReference type="ARBA" id="ARBA00005988"/>
    </source>
</evidence>
<dbReference type="AlphaFoldDB" id="A0A443SM24"/>
<dbReference type="GO" id="GO:0016485">
    <property type="term" value="P:protein processing"/>
    <property type="evidence" value="ECO:0007669"/>
    <property type="project" value="TreeGrafter"/>
</dbReference>
<dbReference type="PROSITE" id="PS52035">
    <property type="entry name" value="PEPTIDASE_M14"/>
    <property type="match status" value="1"/>
</dbReference>
<dbReference type="PROSITE" id="PS00132">
    <property type="entry name" value="CARBOXYPEPT_ZN_1"/>
    <property type="match status" value="1"/>
</dbReference>
<evidence type="ECO:0000313" key="10">
    <source>
        <dbReference type="Proteomes" id="UP000288716"/>
    </source>
</evidence>
<dbReference type="Gene3D" id="3.40.630.10">
    <property type="entry name" value="Zn peptidases"/>
    <property type="match status" value="1"/>
</dbReference>
<dbReference type="PRINTS" id="PR00765">
    <property type="entry name" value="CRBOXYPTASEA"/>
</dbReference>